<organism evidence="1 2">
    <name type="scientific">Scandinavium goeteborgense</name>
    <dbReference type="NCBI Taxonomy" id="1851514"/>
    <lineage>
        <taxon>Bacteria</taxon>
        <taxon>Pseudomonadati</taxon>
        <taxon>Pseudomonadota</taxon>
        <taxon>Gammaproteobacteria</taxon>
        <taxon>Enterobacterales</taxon>
        <taxon>Enterobacteriaceae</taxon>
        <taxon>Scandinavium</taxon>
    </lineage>
</organism>
<gene>
    <name evidence="1" type="ORF">EC847_12528</name>
</gene>
<name>A0A4R6DUK4_SCAGO</name>
<evidence type="ECO:0000313" key="2">
    <source>
        <dbReference type="Proteomes" id="UP000295530"/>
    </source>
</evidence>
<dbReference type="Proteomes" id="UP000295530">
    <property type="component" value="Unassembled WGS sequence"/>
</dbReference>
<keyword evidence="2" id="KW-1185">Reference proteome</keyword>
<dbReference type="RefSeq" id="WP_133462382.1">
    <property type="nucleotide sequence ID" value="NZ_SNVX01000025.1"/>
</dbReference>
<dbReference type="EMBL" id="SNVX01000025">
    <property type="protein sequence ID" value="TDN48861.1"/>
    <property type="molecule type" value="Genomic_DNA"/>
</dbReference>
<evidence type="ECO:0000313" key="1">
    <source>
        <dbReference type="EMBL" id="TDN48861.1"/>
    </source>
</evidence>
<sequence length="68" mass="7679">MSHTSYGKAAASYSSTVPELTLKQFIRQLPHVTISEIEAMAETNTHLVEQIPRYISQMVSHECRLIGF</sequence>
<accession>A0A4R6DUK4</accession>
<comment type="caution">
    <text evidence="1">The sequence shown here is derived from an EMBL/GenBank/DDBJ whole genome shotgun (WGS) entry which is preliminary data.</text>
</comment>
<dbReference type="OrthoDB" id="6637054at2"/>
<dbReference type="AlphaFoldDB" id="A0A4R6DUK4"/>
<proteinExistence type="predicted"/>
<reference evidence="1 2" key="1">
    <citation type="submission" date="2019-03" db="EMBL/GenBank/DDBJ databases">
        <title>Genomic analyses of the natural microbiome of Caenorhabditis elegans.</title>
        <authorList>
            <person name="Samuel B."/>
        </authorList>
    </citation>
    <scope>NUCLEOTIDE SEQUENCE [LARGE SCALE GENOMIC DNA]</scope>
    <source>
        <strain evidence="1 2">BIGb0156</strain>
    </source>
</reference>
<protein>
    <submittedName>
        <fullName evidence="1">Uncharacterized protein</fullName>
    </submittedName>
</protein>